<evidence type="ECO:0000313" key="3">
    <source>
        <dbReference type="Proteomes" id="UP001205560"/>
    </source>
</evidence>
<proteinExistence type="predicted"/>
<evidence type="ECO:0008006" key="4">
    <source>
        <dbReference type="Google" id="ProtNLM"/>
    </source>
</evidence>
<organism evidence="2 3">
    <name type="scientific">Massilia norwichensis</name>
    <dbReference type="NCBI Taxonomy" id="1442366"/>
    <lineage>
        <taxon>Bacteria</taxon>
        <taxon>Pseudomonadati</taxon>
        <taxon>Pseudomonadota</taxon>
        <taxon>Betaproteobacteria</taxon>
        <taxon>Burkholderiales</taxon>
        <taxon>Oxalobacteraceae</taxon>
        <taxon>Telluria group</taxon>
        <taxon>Massilia</taxon>
    </lineage>
</organism>
<accession>A0ABT2A2S0</accession>
<name>A0ABT2A2S0_9BURK</name>
<comment type="caution">
    <text evidence="2">The sequence shown here is derived from an EMBL/GenBank/DDBJ whole genome shotgun (WGS) entry which is preliminary data.</text>
</comment>
<sequence length="205" mass="23285">MQRRLFLFLGALFLKNGAIAAPGAPRAQVKRSASYASARAILMLPKDKSSWTRYIQRDEHAAEFLWTGNGDAVDRWNEQFAGKLGVPPVAFSVEGKKENVYLAHRGRRLRAPVKHDRNDDMVVLLTLNRLVKGIAEIRFCVDSYHASELAFLAMPPAEWAALEAEFSASAVAYRFMPLPDTMTRFWPRLRKTSDEVHARPYNRHT</sequence>
<dbReference type="Proteomes" id="UP001205560">
    <property type="component" value="Unassembled WGS sequence"/>
</dbReference>
<feature type="chain" id="PRO_5045170253" description="Toxin co-regulated pilus biosynthesis protein Q C-terminal domain-containing protein" evidence="1">
    <location>
        <begin position="21"/>
        <end position="205"/>
    </location>
</feature>
<reference evidence="2 3" key="1">
    <citation type="submission" date="2022-08" db="EMBL/GenBank/DDBJ databases">
        <title>Reclassification of Massilia species as members of the genera Telluria, Duganella, Pseudoduganella, Mokoshia gen. nov. and Zemynaea gen. nov. using orthogonal and non-orthogonal genome-based approaches.</title>
        <authorList>
            <person name="Bowman J.P."/>
        </authorList>
    </citation>
    <scope>NUCLEOTIDE SEQUENCE [LARGE SCALE GENOMIC DNA]</scope>
    <source>
        <strain evidence="2 3">LMG 28164</strain>
    </source>
</reference>
<protein>
    <recommendedName>
        <fullName evidence="4">Toxin co-regulated pilus biosynthesis protein Q C-terminal domain-containing protein</fullName>
    </recommendedName>
</protein>
<dbReference type="RefSeq" id="WP_258844255.1">
    <property type="nucleotide sequence ID" value="NZ_JANUGX010000004.1"/>
</dbReference>
<keyword evidence="1" id="KW-0732">Signal</keyword>
<gene>
    <name evidence="2" type="ORF">NX782_04655</name>
</gene>
<evidence type="ECO:0000313" key="2">
    <source>
        <dbReference type="EMBL" id="MCS0588486.1"/>
    </source>
</evidence>
<dbReference type="EMBL" id="JANUGX010000004">
    <property type="protein sequence ID" value="MCS0588486.1"/>
    <property type="molecule type" value="Genomic_DNA"/>
</dbReference>
<evidence type="ECO:0000256" key="1">
    <source>
        <dbReference type="SAM" id="SignalP"/>
    </source>
</evidence>
<keyword evidence="3" id="KW-1185">Reference proteome</keyword>
<feature type="signal peptide" evidence="1">
    <location>
        <begin position="1"/>
        <end position="20"/>
    </location>
</feature>